<dbReference type="Proteomes" id="UP000692954">
    <property type="component" value="Unassembled WGS sequence"/>
</dbReference>
<dbReference type="EMBL" id="CAJJDN010000131">
    <property type="protein sequence ID" value="CAD8121213.1"/>
    <property type="molecule type" value="Genomic_DNA"/>
</dbReference>
<comment type="caution">
    <text evidence="1">The sequence shown here is derived from an EMBL/GenBank/DDBJ whole genome shotgun (WGS) entry which is preliminary data.</text>
</comment>
<evidence type="ECO:0000313" key="1">
    <source>
        <dbReference type="EMBL" id="CAD8121213.1"/>
    </source>
</evidence>
<evidence type="ECO:0008006" key="3">
    <source>
        <dbReference type="Google" id="ProtNLM"/>
    </source>
</evidence>
<dbReference type="AlphaFoldDB" id="A0A8S1R1G0"/>
<gene>
    <name evidence="1" type="ORF">PSON_ATCC_30995.1.T1310010</name>
</gene>
<keyword evidence="2" id="KW-1185">Reference proteome</keyword>
<evidence type="ECO:0000313" key="2">
    <source>
        <dbReference type="Proteomes" id="UP000692954"/>
    </source>
</evidence>
<protein>
    <recommendedName>
        <fullName evidence="3">WD40-repeat-containing domain</fullName>
    </recommendedName>
</protein>
<proteinExistence type="predicted"/>
<reference evidence="1" key="1">
    <citation type="submission" date="2021-01" db="EMBL/GenBank/DDBJ databases">
        <authorList>
            <consortium name="Genoscope - CEA"/>
            <person name="William W."/>
        </authorList>
    </citation>
    <scope>NUCLEOTIDE SEQUENCE</scope>
</reference>
<name>A0A8S1R1G0_9CILI</name>
<organism evidence="1 2">
    <name type="scientific">Paramecium sonneborni</name>
    <dbReference type="NCBI Taxonomy" id="65129"/>
    <lineage>
        <taxon>Eukaryota</taxon>
        <taxon>Sar</taxon>
        <taxon>Alveolata</taxon>
        <taxon>Ciliophora</taxon>
        <taxon>Intramacronucleata</taxon>
        <taxon>Oligohymenophorea</taxon>
        <taxon>Peniculida</taxon>
        <taxon>Parameciidae</taxon>
        <taxon>Paramecium</taxon>
    </lineage>
</organism>
<sequence>MLLQLTVNLFAIQQFSFPKIVNTQYHQGMTKKIIKLWNIANIKSIQLRFLKNNISVNAFKIQQDQEGRIELLGNNNSIHIEDYDSSILLYSFKEIPKIHQKSFLKVGSDGNYQIYCQDDTIFIYDQENQLINQKTIVEEEFPDLNSIFVVMSKNIQFFDSQTLVWNDKTKLIFWKFLTNQEQQLNFKEETLYLICSPNKQIFIGLDGNRKILGIYNSQTGQQITQPQTFQCSVILGCFSPCGEKFNIALKDGSIQLFKFDSNNINNCKPPICYQVFAKNSSFFANNCQINRSQFTSTENENLLSLFLEKGAIYI</sequence>
<accession>A0A8S1R1G0</accession>